<evidence type="ECO:0000259" key="1">
    <source>
        <dbReference type="Pfam" id="PF13290"/>
    </source>
</evidence>
<evidence type="ECO:0000313" key="3">
    <source>
        <dbReference type="Proteomes" id="UP000245999"/>
    </source>
</evidence>
<sequence length="582" mass="62945">MLLAWLVFPGAVRGQDVTFSSTRGFYDAPFQLALSTGLAGGRVCYTTDGSVPTPTAGTLYAGPIALTTTSVVRAVAYAGAVATPVATHSYLFLNDVLRQPKTVAGWPNHAYALGAGTATAVHDYEMDPNVVNAPAYRAAAKTGLTVIPTMSLVLNKDDFWDLYEGDASHPTSVEVFYPDGAREQFNCALGPHSTNRLKRSLALGFSTRVATQLLQKAPFNGPGTATTFKDTKIVLRAGNNRSWARNWNPDRTAYTHDEWYRESQQAISGEGGRGTFVHLYVNGLYWGLYNPVERTDEGMLANYFGGANADWMALDQDSIRSGDGTRFNYLTTTLVNQDLRVPANYAQFQQYLDVTKFCDYLILTWMAGMGDWPNNNFHGANRNAPAQPFWYSAWDCEWSWDVTNGSNLGAWVHPEFRVATPGTSTLAKLWHAARRNLAFLQLFADRVYRNCFNAGGLTDAAARARWARVNNFIQTAIVDESARWGDALGDGVTRTRDGYWAPEVACVDGLMNGNVARLVAALVAEGYYPTVGAPGFGQEGGAVAPGFALVLTNPNAGGTVYYTTDGTDPATAAGAAGATPAP</sequence>
<organism evidence="2 3">
    <name type="scientific">Hymenobacter nivis</name>
    <dbReference type="NCBI Taxonomy" id="1850093"/>
    <lineage>
        <taxon>Bacteria</taxon>
        <taxon>Pseudomonadati</taxon>
        <taxon>Bacteroidota</taxon>
        <taxon>Cytophagia</taxon>
        <taxon>Cytophagales</taxon>
        <taxon>Hymenobacteraceae</taxon>
        <taxon>Hymenobacter</taxon>
    </lineage>
</organism>
<dbReference type="KEGG" id="hnv:DDQ68_04000"/>
<name>A0A2Z3GTK5_9BACT</name>
<feature type="domain" description="GH29D-like beta-sandwich" evidence="1">
    <location>
        <begin position="23"/>
        <end position="80"/>
    </location>
</feature>
<dbReference type="Proteomes" id="UP000245999">
    <property type="component" value="Chromosome"/>
</dbReference>
<keyword evidence="3" id="KW-1185">Reference proteome</keyword>
<dbReference type="InterPro" id="IPR059177">
    <property type="entry name" value="GH29D-like_dom"/>
</dbReference>
<dbReference type="AlphaFoldDB" id="A0A2Z3GTK5"/>
<dbReference type="Pfam" id="PF13290">
    <property type="entry name" value="CHB_HEX_C_1"/>
    <property type="match status" value="2"/>
</dbReference>
<accession>A0A2Z3GTK5</accession>
<evidence type="ECO:0000313" key="2">
    <source>
        <dbReference type="EMBL" id="AWM32030.1"/>
    </source>
</evidence>
<dbReference type="EMBL" id="CP029145">
    <property type="protein sequence ID" value="AWM32030.1"/>
    <property type="molecule type" value="Genomic_DNA"/>
</dbReference>
<proteinExistence type="predicted"/>
<dbReference type="Pfam" id="PF08757">
    <property type="entry name" value="CotH"/>
    <property type="match status" value="1"/>
</dbReference>
<feature type="domain" description="GH29D-like beta-sandwich" evidence="1">
    <location>
        <begin position="540"/>
        <end position="572"/>
    </location>
</feature>
<protein>
    <recommendedName>
        <fullName evidence="1">GH29D-like beta-sandwich domain-containing protein</fullName>
    </recommendedName>
</protein>
<dbReference type="OrthoDB" id="9806464at2"/>
<dbReference type="InterPro" id="IPR014867">
    <property type="entry name" value="Spore_coat_CotH_CotH2/3/7"/>
</dbReference>
<reference evidence="3" key="1">
    <citation type="submission" date="2018-04" db="EMBL/GenBank/DDBJ databases">
        <title>Complete genome of Antarctic heterotrophic bacterium Hymenobacter nivis.</title>
        <authorList>
            <person name="Terashima M."/>
        </authorList>
    </citation>
    <scope>NUCLEOTIDE SEQUENCE [LARGE SCALE GENOMIC DNA]</scope>
    <source>
        <strain evidence="3">NBRC 111535</strain>
    </source>
</reference>
<gene>
    <name evidence="2" type="ORF">DDQ68_04000</name>
</gene>